<dbReference type="GO" id="GO:0008757">
    <property type="term" value="F:S-adenosylmethionine-dependent methyltransferase activity"/>
    <property type="evidence" value="ECO:0007669"/>
    <property type="project" value="InterPro"/>
</dbReference>
<accession>A0A956LWA9</accession>
<feature type="domain" description="Methyltransferase small" evidence="4">
    <location>
        <begin position="251"/>
        <end position="418"/>
    </location>
</feature>
<keyword evidence="1 6" id="KW-0489">Methyltransferase</keyword>
<evidence type="ECO:0000256" key="3">
    <source>
        <dbReference type="SAM" id="MobiDB-lite"/>
    </source>
</evidence>
<evidence type="ECO:0000259" key="4">
    <source>
        <dbReference type="Pfam" id="PF05175"/>
    </source>
</evidence>
<sequence length="423" mass="46310">MPKEQEHEPLVHQGRKLELARLDGSRRAWDAADRHVLAHLEAELGEPGQVLLVDDPCGALVVALHHLRPFHLSDSVLSQRTARHNLAANGLDVEAVRFFPSTALLPGAPPPRHPVLSARRDASAGTPSLAQRESPTSLPQRDRHATLPKCDVVLLRVPRSVALLRYYINALKPFLSPAARFIAYGMTRHMSPRLREIFATDLGPVRVSPVRQKSILFHVDVQNLEVDPKAIAPQHYRLPEDAFPIGNPQGLEIWSYPGVFSQEHLDLGTRLLLSNLPATPPEKTVVDLGCGAGVLGLVLAQRGEHIKLLLVDDSYLAVRSAEETFHRNGVAAEIRADDGLTEVDPGSVAVVVSNPPIHDGGAFVIEETVRLLQQARTALEPGGTLRVVAVHGANLGPILQTMFPRVTRVASDRRFTVWNARAH</sequence>
<organism evidence="6 7">
    <name type="scientific">Eiseniibacteriota bacterium</name>
    <dbReference type="NCBI Taxonomy" id="2212470"/>
    <lineage>
        <taxon>Bacteria</taxon>
        <taxon>Candidatus Eiseniibacteriota</taxon>
    </lineage>
</organism>
<protein>
    <submittedName>
        <fullName evidence="6">Class I SAM-dependent methyltransferase</fullName>
    </submittedName>
</protein>
<feature type="domain" description="RlmG N-terminal" evidence="5">
    <location>
        <begin position="146"/>
        <end position="221"/>
    </location>
</feature>
<dbReference type="EMBL" id="JAGQHR010000036">
    <property type="protein sequence ID" value="MCA9726496.1"/>
    <property type="molecule type" value="Genomic_DNA"/>
</dbReference>
<dbReference type="InterPro" id="IPR029063">
    <property type="entry name" value="SAM-dependent_MTases_sf"/>
</dbReference>
<dbReference type="Gene3D" id="3.40.50.150">
    <property type="entry name" value="Vaccinia Virus protein VP39"/>
    <property type="match status" value="2"/>
</dbReference>
<dbReference type="PANTHER" id="PTHR47816">
    <property type="entry name" value="RIBOSOMAL RNA SMALL SUBUNIT METHYLTRANSFERASE C"/>
    <property type="match status" value="1"/>
</dbReference>
<evidence type="ECO:0000259" key="5">
    <source>
        <dbReference type="Pfam" id="PF26049"/>
    </source>
</evidence>
<dbReference type="Pfam" id="PF05175">
    <property type="entry name" value="MTS"/>
    <property type="match status" value="1"/>
</dbReference>
<dbReference type="InterPro" id="IPR007848">
    <property type="entry name" value="Small_mtfrase_dom"/>
</dbReference>
<gene>
    <name evidence="6" type="ORF">KC729_02370</name>
</gene>
<reference evidence="6" key="1">
    <citation type="submission" date="2020-04" db="EMBL/GenBank/DDBJ databases">
        <authorList>
            <person name="Zhang T."/>
        </authorList>
    </citation>
    <scope>NUCLEOTIDE SEQUENCE</scope>
    <source>
        <strain evidence="6">HKST-UBA01</strain>
    </source>
</reference>
<evidence type="ECO:0000313" key="7">
    <source>
        <dbReference type="Proteomes" id="UP000697710"/>
    </source>
</evidence>
<dbReference type="PANTHER" id="PTHR47816:SF5">
    <property type="entry name" value="RIBOSOMAL RNA LARGE SUBUNIT METHYLTRANSFERASE G"/>
    <property type="match status" value="1"/>
</dbReference>
<proteinExistence type="predicted"/>
<dbReference type="GO" id="GO:0032259">
    <property type="term" value="P:methylation"/>
    <property type="evidence" value="ECO:0007669"/>
    <property type="project" value="UniProtKB-KW"/>
</dbReference>
<evidence type="ECO:0000256" key="1">
    <source>
        <dbReference type="ARBA" id="ARBA00022603"/>
    </source>
</evidence>
<evidence type="ECO:0000256" key="2">
    <source>
        <dbReference type="ARBA" id="ARBA00022679"/>
    </source>
</evidence>
<reference evidence="6" key="2">
    <citation type="journal article" date="2021" name="Microbiome">
        <title>Successional dynamics and alternative stable states in a saline activated sludge microbial community over 9 years.</title>
        <authorList>
            <person name="Wang Y."/>
            <person name="Ye J."/>
            <person name="Ju F."/>
            <person name="Liu L."/>
            <person name="Boyd J.A."/>
            <person name="Deng Y."/>
            <person name="Parks D.H."/>
            <person name="Jiang X."/>
            <person name="Yin X."/>
            <person name="Woodcroft B.J."/>
            <person name="Tyson G.W."/>
            <person name="Hugenholtz P."/>
            <person name="Polz M.F."/>
            <person name="Zhang T."/>
        </authorList>
    </citation>
    <scope>NUCLEOTIDE SEQUENCE</scope>
    <source>
        <strain evidence="6">HKST-UBA01</strain>
    </source>
</reference>
<feature type="compositionally biased region" description="Polar residues" evidence="3">
    <location>
        <begin position="125"/>
        <end position="139"/>
    </location>
</feature>
<name>A0A956LWA9_UNCEI</name>
<dbReference type="Proteomes" id="UP000697710">
    <property type="component" value="Unassembled WGS sequence"/>
</dbReference>
<feature type="region of interest" description="Disordered" evidence="3">
    <location>
        <begin position="109"/>
        <end position="142"/>
    </location>
</feature>
<dbReference type="InterPro" id="IPR046977">
    <property type="entry name" value="RsmC/RlmG"/>
</dbReference>
<feature type="domain" description="RlmG N-terminal" evidence="5">
    <location>
        <begin position="12"/>
        <end position="108"/>
    </location>
</feature>
<comment type="caution">
    <text evidence="6">The sequence shown here is derived from an EMBL/GenBank/DDBJ whole genome shotgun (WGS) entry which is preliminary data.</text>
</comment>
<dbReference type="Pfam" id="PF26049">
    <property type="entry name" value="RLMG_N"/>
    <property type="match status" value="2"/>
</dbReference>
<dbReference type="CDD" id="cd02440">
    <property type="entry name" value="AdoMet_MTases"/>
    <property type="match status" value="1"/>
</dbReference>
<dbReference type="InterPro" id="IPR058679">
    <property type="entry name" value="RlmG_N"/>
</dbReference>
<keyword evidence="2" id="KW-0808">Transferase</keyword>
<evidence type="ECO:0000313" key="6">
    <source>
        <dbReference type="EMBL" id="MCA9726496.1"/>
    </source>
</evidence>
<dbReference type="AlphaFoldDB" id="A0A956LWA9"/>
<dbReference type="SUPFAM" id="SSF53335">
    <property type="entry name" value="S-adenosyl-L-methionine-dependent methyltransferases"/>
    <property type="match status" value="1"/>
</dbReference>